<gene>
    <name evidence="1" type="ORF">SAMN04489806_1501</name>
</gene>
<dbReference type="PANTHER" id="PTHR10285">
    <property type="entry name" value="URIDINE KINASE"/>
    <property type="match status" value="1"/>
</dbReference>
<dbReference type="SUPFAM" id="SSF52540">
    <property type="entry name" value="P-loop containing nucleoside triphosphate hydrolases"/>
    <property type="match status" value="1"/>
</dbReference>
<evidence type="ECO:0008006" key="3">
    <source>
        <dbReference type="Google" id="ProtNLM"/>
    </source>
</evidence>
<evidence type="ECO:0000313" key="1">
    <source>
        <dbReference type="EMBL" id="SEB68501.1"/>
    </source>
</evidence>
<keyword evidence="2" id="KW-1185">Reference proteome</keyword>
<dbReference type="Gene3D" id="3.40.50.300">
    <property type="entry name" value="P-loop containing nucleotide triphosphate hydrolases"/>
    <property type="match status" value="2"/>
</dbReference>
<organism evidence="1 2">
    <name type="scientific">Paramicrobacterium humi</name>
    <dbReference type="NCBI Taxonomy" id="640635"/>
    <lineage>
        <taxon>Bacteria</taxon>
        <taxon>Bacillati</taxon>
        <taxon>Actinomycetota</taxon>
        <taxon>Actinomycetes</taxon>
        <taxon>Micrococcales</taxon>
        <taxon>Microbacteriaceae</taxon>
        <taxon>Paramicrobacterium</taxon>
    </lineage>
</organism>
<evidence type="ECO:0000313" key="2">
    <source>
        <dbReference type="Proteomes" id="UP000199183"/>
    </source>
</evidence>
<accession>A0A1H4LCN3</accession>
<dbReference type="AlphaFoldDB" id="A0A1H4LCN3"/>
<dbReference type="RefSeq" id="WP_218132609.1">
    <property type="nucleotide sequence ID" value="NZ_FNRY01000001.1"/>
</dbReference>
<name>A0A1H4LCN3_9MICO</name>
<dbReference type="STRING" id="640635.SAMN04489806_1501"/>
<reference evidence="1 2" key="1">
    <citation type="submission" date="2016-10" db="EMBL/GenBank/DDBJ databases">
        <authorList>
            <person name="de Groot N.N."/>
        </authorList>
    </citation>
    <scope>NUCLEOTIDE SEQUENCE [LARGE SCALE GENOMIC DNA]</scope>
    <source>
        <strain evidence="1 2">DSM 21799</strain>
    </source>
</reference>
<dbReference type="EMBL" id="FNRY01000001">
    <property type="protein sequence ID" value="SEB68501.1"/>
    <property type="molecule type" value="Genomic_DNA"/>
</dbReference>
<dbReference type="Proteomes" id="UP000199183">
    <property type="component" value="Unassembled WGS sequence"/>
</dbReference>
<dbReference type="InterPro" id="IPR027417">
    <property type="entry name" value="P-loop_NTPase"/>
</dbReference>
<sequence>MTETIAELAAAVRGICPSGSRVLLGIAGAPGAGKTTLAEALVAELGARAASVPMDGFHLADVSLERLGLLGRKGAPETFDAHGYARLLRTLRERPAHTVFAPGFERDLEQPLAAAIGVDPDVEVIITEGNYLLLDAWAEARAELDAVWFVQQDAAVRRSRLIARHEQFGKSPAAARAWVEAVDEPNARLVEATATRADRVIRLDDERPG</sequence>
<dbReference type="NCBIfam" id="NF006743">
    <property type="entry name" value="PRK09270.1-2"/>
    <property type="match status" value="1"/>
</dbReference>
<protein>
    <recommendedName>
        <fullName evidence="3">Panthothenate kinase</fullName>
    </recommendedName>
</protein>
<proteinExistence type="predicted"/>